<evidence type="ECO:0000313" key="1">
    <source>
        <dbReference type="EMBL" id="MCW1935054.1"/>
    </source>
</evidence>
<dbReference type="Gene3D" id="3.10.50.30">
    <property type="entry name" value="Transcription elongation factor, GreA/GreB, C-terminal domain"/>
    <property type="match status" value="1"/>
</dbReference>
<evidence type="ECO:0008006" key="3">
    <source>
        <dbReference type="Google" id="ProtNLM"/>
    </source>
</evidence>
<name>A0ABT3H5H5_9RHOB</name>
<proteinExistence type="predicted"/>
<comment type="caution">
    <text evidence="1">The sequence shown here is derived from an EMBL/GenBank/DDBJ whole genome shotgun (WGS) entry which is preliminary data.</text>
</comment>
<evidence type="ECO:0000313" key="2">
    <source>
        <dbReference type="Proteomes" id="UP001208938"/>
    </source>
</evidence>
<dbReference type="Proteomes" id="UP001208938">
    <property type="component" value="Unassembled WGS sequence"/>
</dbReference>
<keyword evidence="2" id="KW-1185">Reference proteome</keyword>
<reference evidence="1 2" key="1">
    <citation type="submission" date="2022-10" db="EMBL/GenBank/DDBJ databases">
        <title>Pararhodobacter sp. nov., isolated from marine algae.</title>
        <authorList>
            <person name="Choi B.J."/>
            <person name="Kim J.M."/>
            <person name="Lee J.K."/>
            <person name="Choi D.G."/>
            <person name="Jeon C.O."/>
        </authorList>
    </citation>
    <scope>NUCLEOTIDE SEQUENCE [LARGE SCALE GENOMIC DNA]</scope>
    <source>
        <strain evidence="1 2">ZQ420</strain>
    </source>
</reference>
<accession>A0ABT3H5H5</accession>
<sequence length="143" mass="15520">MCPQAPCPPTVGALSNPANAILSRFDYWQLNEHRRRSEELGSTQLARLIRAKMLAAAVVDSDQLAPDVVTGTARITFALDRQPAETRVLYHWSYPDDAHRCLRVGSPLGVTLIGMSAGQSSGWLDRSGTPRNVQVLSVAPNAP</sequence>
<gene>
    <name evidence="1" type="ORF">OKW52_23045</name>
</gene>
<dbReference type="RefSeq" id="WP_264507938.1">
    <property type="nucleotide sequence ID" value="NZ_JAPDFL010000002.1"/>
</dbReference>
<dbReference type="InterPro" id="IPR036953">
    <property type="entry name" value="GreA/GreB_C_sf"/>
</dbReference>
<organism evidence="1 2">
    <name type="scientific">Pararhodobacter zhoushanensis</name>
    <dbReference type="NCBI Taxonomy" id="2479545"/>
    <lineage>
        <taxon>Bacteria</taxon>
        <taxon>Pseudomonadati</taxon>
        <taxon>Pseudomonadota</taxon>
        <taxon>Alphaproteobacteria</taxon>
        <taxon>Rhodobacterales</taxon>
        <taxon>Paracoccaceae</taxon>
        <taxon>Pararhodobacter</taxon>
    </lineage>
</organism>
<protein>
    <recommendedName>
        <fullName evidence="3">Transcription elongation factor GreA/GreB C-terminal domain-containing protein</fullName>
    </recommendedName>
</protein>
<dbReference type="EMBL" id="JAPDFL010000002">
    <property type="protein sequence ID" value="MCW1935054.1"/>
    <property type="molecule type" value="Genomic_DNA"/>
</dbReference>